<dbReference type="Pfam" id="PF12399">
    <property type="entry name" value="BCA_ABC_TP_C"/>
    <property type="match status" value="1"/>
</dbReference>
<reference evidence="6 7" key="1">
    <citation type="submission" date="2019-06" db="EMBL/GenBank/DDBJ databases">
        <title>Sequencing the genomes of 1000 actinobacteria strains.</title>
        <authorList>
            <person name="Klenk H.-P."/>
        </authorList>
    </citation>
    <scope>NUCLEOTIDE SEQUENCE [LARGE SCALE GENOMIC DNA]</scope>
    <source>
        <strain evidence="6 7">DSM 20169</strain>
    </source>
</reference>
<evidence type="ECO:0000313" key="7">
    <source>
        <dbReference type="Proteomes" id="UP000317209"/>
    </source>
</evidence>
<name>A0A543BQJ7_9MICO</name>
<sequence length="347" mass="37247">MSNELSPESVPASVEGAATAAPTTGSIRRPKTTGLTKGEVKPGVAKVDPILIADAVQRRFGGLTAVDVDHLEIPRGAITALIGPNGAGKTTLFNLLCGFDKPNSGTWSFDGTSLSGVPSFKVARMGQVRTFQLTKSLSLLTVLENMKLGAPHQRGEGFWSSLFPLLWRAQDTEIEGKARELLARFKLDAKEKDFAASLSGGQRKLLEMARALMSDPTLVMLDEPMAGVNPALTQSLLDHILDLKGLGMTVLFVEHDMHMVRHIADWVVVMAEGRVVAEGPPDQVMEDPAVIDAYLGAHQDVDLGAVTGRIPVIENDAARRLREKIEAEAEAELEATSASEHDEKGKA</sequence>
<dbReference type="InterPro" id="IPR032823">
    <property type="entry name" value="BCA_ABC_TP_C"/>
</dbReference>
<proteinExistence type="predicted"/>
<dbReference type="PROSITE" id="PS00211">
    <property type="entry name" value="ABC_TRANSPORTER_1"/>
    <property type="match status" value="1"/>
</dbReference>
<keyword evidence="3 6" id="KW-0067">ATP-binding</keyword>
<dbReference type="SMART" id="SM00382">
    <property type="entry name" value="AAA"/>
    <property type="match status" value="1"/>
</dbReference>
<keyword evidence="1" id="KW-0813">Transport</keyword>
<dbReference type="InterPro" id="IPR017871">
    <property type="entry name" value="ABC_transporter-like_CS"/>
</dbReference>
<evidence type="ECO:0000256" key="4">
    <source>
        <dbReference type="SAM" id="MobiDB-lite"/>
    </source>
</evidence>
<dbReference type="InterPro" id="IPR003593">
    <property type="entry name" value="AAA+_ATPase"/>
</dbReference>
<dbReference type="GO" id="GO:0005524">
    <property type="term" value="F:ATP binding"/>
    <property type="evidence" value="ECO:0007669"/>
    <property type="project" value="UniProtKB-KW"/>
</dbReference>
<evidence type="ECO:0000259" key="5">
    <source>
        <dbReference type="PROSITE" id="PS50893"/>
    </source>
</evidence>
<keyword evidence="7" id="KW-1185">Reference proteome</keyword>
<organism evidence="6 7">
    <name type="scientific">Microbacterium saperdae</name>
    <dbReference type="NCBI Taxonomy" id="69368"/>
    <lineage>
        <taxon>Bacteria</taxon>
        <taxon>Bacillati</taxon>
        <taxon>Actinomycetota</taxon>
        <taxon>Actinomycetes</taxon>
        <taxon>Micrococcales</taxon>
        <taxon>Microbacteriaceae</taxon>
        <taxon>Microbacterium</taxon>
    </lineage>
</organism>
<dbReference type="PANTHER" id="PTHR45772">
    <property type="entry name" value="CONSERVED COMPONENT OF ABC TRANSPORTER FOR NATURAL AMINO ACIDS-RELATED"/>
    <property type="match status" value="1"/>
</dbReference>
<feature type="region of interest" description="Disordered" evidence="4">
    <location>
        <begin position="1"/>
        <end position="40"/>
    </location>
</feature>
<dbReference type="AlphaFoldDB" id="A0A543BQJ7"/>
<feature type="domain" description="ABC transporter" evidence="5">
    <location>
        <begin position="50"/>
        <end position="297"/>
    </location>
</feature>
<dbReference type="PROSITE" id="PS50893">
    <property type="entry name" value="ABC_TRANSPORTER_2"/>
    <property type="match status" value="1"/>
</dbReference>
<dbReference type="InterPro" id="IPR027417">
    <property type="entry name" value="P-loop_NTPase"/>
</dbReference>
<comment type="caution">
    <text evidence="6">The sequence shown here is derived from an EMBL/GenBank/DDBJ whole genome shotgun (WGS) entry which is preliminary data.</text>
</comment>
<dbReference type="Pfam" id="PF00005">
    <property type="entry name" value="ABC_tran"/>
    <property type="match status" value="1"/>
</dbReference>
<dbReference type="PANTHER" id="PTHR45772:SF9">
    <property type="entry name" value="CONSERVED COMPONENT OF ABC TRANSPORTER FOR NATURAL AMINO ACIDS"/>
    <property type="match status" value="1"/>
</dbReference>
<dbReference type="Gene3D" id="3.40.50.300">
    <property type="entry name" value="P-loop containing nucleotide triphosphate hydrolases"/>
    <property type="match status" value="1"/>
</dbReference>
<keyword evidence="2" id="KW-0547">Nucleotide-binding</keyword>
<evidence type="ECO:0000256" key="3">
    <source>
        <dbReference type="ARBA" id="ARBA00022840"/>
    </source>
</evidence>
<dbReference type="SUPFAM" id="SSF52540">
    <property type="entry name" value="P-loop containing nucleoside triphosphate hydrolases"/>
    <property type="match status" value="1"/>
</dbReference>
<dbReference type="InterPro" id="IPR051120">
    <property type="entry name" value="ABC_AA/LPS_Transport"/>
</dbReference>
<dbReference type="InterPro" id="IPR003439">
    <property type="entry name" value="ABC_transporter-like_ATP-bd"/>
</dbReference>
<dbReference type="GO" id="GO:0016887">
    <property type="term" value="F:ATP hydrolysis activity"/>
    <property type="evidence" value="ECO:0007669"/>
    <property type="project" value="InterPro"/>
</dbReference>
<gene>
    <name evidence="6" type="ORF">FB560_2768</name>
</gene>
<evidence type="ECO:0000256" key="2">
    <source>
        <dbReference type="ARBA" id="ARBA00022741"/>
    </source>
</evidence>
<dbReference type="EMBL" id="VFOX01000001">
    <property type="protein sequence ID" value="TQL87101.1"/>
    <property type="molecule type" value="Genomic_DNA"/>
</dbReference>
<evidence type="ECO:0000256" key="1">
    <source>
        <dbReference type="ARBA" id="ARBA00022448"/>
    </source>
</evidence>
<accession>A0A543BQJ7</accession>
<protein>
    <submittedName>
        <fullName evidence="6">Amino acid/amide ABC transporter ATP-binding protein 1 (HAAT family)</fullName>
    </submittedName>
</protein>
<evidence type="ECO:0000313" key="6">
    <source>
        <dbReference type="EMBL" id="TQL87101.1"/>
    </source>
</evidence>
<dbReference type="GO" id="GO:0005886">
    <property type="term" value="C:plasma membrane"/>
    <property type="evidence" value="ECO:0007669"/>
    <property type="project" value="TreeGrafter"/>
</dbReference>
<dbReference type="CDD" id="cd03219">
    <property type="entry name" value="ABC_Mj1267_LivG_branched"/>
    <property type="match status" value="1"/>
</dbReference>
<dbReference type="Proteomes" id="UP000317209">
    <property type="component" value="Unassembled WGS sequence"/>
</dbReference>
<dbReference type="FunFam" id="3.40.50.300:FF:000421">
    <property type="entry name" value="Branched-chain amino acid ABC transporter ATP-binding protein"/>
    <property type="match status" value="1"/>
</dbReference>